<sequence>MATVNITPKLVLEITKNVSAPFADRYQIASIASRDDSIKLYDNVLITPEQSSLLKQLPDNWVRLSHTKQLTHKLYIGHKNAVNTKLHYVRLDLPSDERFYDYSWSYSPNTAADHVEKTNSSWVHADLTALGLSKDYPALLEAICEERNQLVGTVKKMLEGCKTLNQVEKVWPAIRKYVGPEICARLDKKSVRTRTARDVGITDEELQALSVHHIRQQMTA</sequence>
<name>A0A6J5LKP5_9CAUD</name>
<dbReference type="EMBL" id="LR796293">
    <property type="protein sequence ID" value="CAB4134791.1"/>
    <property type="molecule type" value="Genomic_DNA"/>
</dbReference>
<protein>
    <submittedName>
        <fullName evidence="2">Uncharacterized protein</fullName>
    </submittedName>
</protein>
<reference evidence="2" key="1">
    <citation type="submission" date="2020-04" db="EMBL/GenBank/DDBJ databases">
        <authorList>
            <person name="Chiriac C."/>
            <person name="Salcher M."/>
            <person name="Ghai R."/>
            <person name="Kavagutti S V."/>
        </authorList>
    </citation>
    <scope>NUCLEOTIDE SEQUENCE</scope>
</reference>
<gene>
    <name evidence="1" type="ORF">UFOVP121_10</name>
    <name evidence="2" type="ORF">UFOVP277_15</name>
</gene>
<evidence type="ECO:0000313" key="2">
    <source>
        <dbReference type="EMBL" id="CAB4134791.1"/>
    </source>
</evidence>
<accession>A0A6J5LKP5</accession>
<dbReference type="EMBL" id="LR796243">
    <property type="protein sequence ID" value="CAB4130525.1"/>
    <property type="molecule type" value="Genomic_DNA"/>
</dbReference>
<proteinExistence type="predicted"/>
<evidence type="ECO:0000313" key="1">
    <source>
        <dbReference type="EMBL" id="CAB4130525.1"/>
    </source>
</evidence>
<organism evidence="2">
    <name type="scientific">uncultured Caudovirales phage</name>
    <dbReference type="NCBI Taxonomy" id="2100421"/>
    <lineage>
        <taxon>Viruses</taxon>
        <taxon>Duplodnaviria</taxon>
        <taxon>Heunggongvirae</taxon>
        <taxon>Uroviricota</taxon>
        <taxon>Caudoviricetes</taxon>
        <taxon>Peduoviridae</taxon>
        <taxon>Maltschvirus</taxon>
        <taxon>Maltschvirus maltsch</taxon>
    </lineage>
</organism>